<evidence type="ECO:0000313" key="5">
    <source>
        <dbReference type="EMBL" id="OGI68930.1"/>
    </source>
</evidence>
<keyword evidence="2" id="KW-0226">DNA condensation</keyword>
<sequence>MNKAELIEHVARTADLSHASAQRAVDAMFGAISDTLRSGATVMLTGFGSFSVAQRAQRSGRNPRTGEPITIAASRNPRFKAGKGLKDAIN</sequence>
<dbReference type="PANTHER" id="PTHR33175:SF3">
    <property type="entry name" value="DNA-BINDING PROTEIN HU-BETA"/>
    <property type="match status" value="1"/>
</dbReference>
<dbReference type="EMBL" id="MFSP01000032">
    <property type="protein sequence ID" value="OGI68930.1"/>
    <property type="molecule type" value="Genomic_DNA"/>
</dbReference>
<proteinExistence type="inferred from homology"/>
<evidence type="ECO:0000256" key="3">
    <source>
        <dbReference type="ARBA" id="ARBA00023125"/>
    </source>
</evidence>
<comment type="similarity">
    <text evidence="1 4">Belongs to the bacterial histone-like protein family.</text>
</comment>
<reference evidence="5 6" key="1">
    <citation type="journal article" date="2016" name="Nat. Commun.">
        <title>Thousands of microbial genomes shed light on interconnected biogeochemical processes in an aquifer system.</title>
        <authorList>
            <person name="Anantharaman K."/>
            <person name="Brown C.T."/>
            <person name="Hug L.A."/>
            <person name="Sharon I."/>
            <person name="Castelle C.J."/>
            <person name="Probst A.J."/>
            <person name="Thomas B.C."/>
            <person name="Singh A."/>
            <person name="Wilkins M.J."/>
            <person name="Karaoz U."/>
            <person name="Brodie E.L."/>
            <person name="Williams K.H."/>
            <person name="Hubbard S.S."/>
            <person name="Banfield J.F."/>
        </authorList>
    </citation>
    <scope>NUCLEOTIDE SEQUENCE [LARGE SCALE GENOMIC DNA]</scope>
</reference>
<dbReference type="AlphaFoldDB" id="A0A1F6VH32"/>
<dbReference type="GO" id="GO:0030261">
    <property type="term" value="P:chromosome condensation"/>
    <property type="evidence" value="ECO:0007669"/>
    <property type="project" value="UniProtKB-KW"/>
</dbReference>
<organism evidence="5 6">
    <name type="scientific">Candidatus Muproteobacteria bacterium RBG_16_60_9</name>
    <dbReference type="NCBI Taxonomy" id="1817755"/>
    <lineage>
        <taxon>Bacteria</taxon>
        <taxon>Pseudomonadati</taxon>
        <taxon>Pseudomonadota</taxon>
        <taxon>Candidatus Muproteobacteria</taxon>
    </lineage>
</organism>
<dbReference type="GO" id="GO:0003677">
    <property type="term" value="F:DNA binding"/>
    <property type="evidence" value="ECO:0007669"/>
    <property type="project" value="UniProtKB-KW"/>
</dbReference>
<dbReference type="CDD" id="cd13831">
    <property type="entry name" value="HU"/>
    <property type="match status" value="1"/>
</dbReference>
<dbReference type="InterPro" id="IPR020816">
    <property type="entry name" value="Histone-like_DNA-bd_CS"/>
</dbReference>
<keyword evidence="3" id="KW-0238">DNA-binding</keyword>
<evidence type="ECO:0008006" key="7">
    <source>
        <dbReference type="Google" id="ProtNLM"/>
    </source>
</evidence>
<dbReference type="PRINTS" id="PR01727">
    <property type="entry name" value="DNABINDINGHU"/>
</dbReference>
<gene>
    <name evidence="5" type="ORF">A2W18_04465</name>
</gene>
<evidence type="ECO:0000256" key="4">
    <source>
        <dbReference type="RuleBase" id="RU003939"/>
    </source>
</evidence>
<comment type="caution">
    <text evidence="5">The sequence shown here is derived from an EMBL/GenBank/DDBJ whole genome shotgun (WGS) entry which is preliminary data.</text>
</comment>
<dbReference type="PANTHER" id="PTHR33175">
    <property type="entry name" value="DNA-BINDING PROTEIN HU"/>
    <property type="match status" value="1"/>
</dbReference>
<evidence type="ECO:0000313" key="6">
    <source>
        <dbReference type="Proteomes" id="UP000179076"/>
    </source>
</evidence>
<dbReference type="SUPFAM" id="SSF47729">
    <property type="entry name" value="IHF-like DNA-binding proteins"/>
    <property type="match status" value="1"/>
</dbReference>
<dbReference type="PROSITE" id="PS00045">
    <property type="entry name" value="HISTONE_LIKE"/>
    <property type="match status" value="1"/>
</dbReference>
<dbReference type="Pfam" id="PF00216">
    <property type="entry name" value="Bac_DNA_binding"/>
    <property type="match status" value="1"/>
</dbReference>
<dbReference type="InterPro" id="IPR000119">
    <property type="entry name" value="Hist_DNA-bd"/>
</dbReference>
<dbReference type="GO" id="GO:0005829">
    <property type="term" value="C:cytosol"/>
    <property type="evidence" value="ECO:0007669"/>
    <property type="project" value="TreeGrafter"/>
</dbReference>
<evidence type="ECO:0000256" key="2">
    <source>
        <dbReference type="ARBA" id="ARBA00023067"/>
    </source>
</evidence>
<dbReference type="GO" id="GO:0030527">
    <property type="term" value="F:structural constituent of chromatin"/>
    <property type="evidence" value="ECO:0007669"/>
    <property type="project" value="InterPro"/>
</dbReference>
<name>A0A1F6VH32_9PROT</name>
<dbReference type="InterPro" id="IPR010992">
    <property type="entry name" value="IHF-like_DNA-bd_dom_sf"/>
</dbReference>
<accession>A0A1F6VH32</accession>
<dbReference type="Proteomes" id="UP000179076">
    <property type="component" value="Unassembled WGS sequence"/>
</dbReference>
<dbReference type="SMART" id="SM00411">
    <property type="entry name" value="BHL"/>
    <property type="match status" value="1"/>
</dbReference>
<dbReference type="Gene3D" id="4.10.520.10">
    <property type="entry name" value="IHF-like DNA-binding proteins"/>
    <property type="match status" value="1"/>
</dbReference>
<evidence type="ECO:0000256" key="1">
    <source>
        <dbReference type="ARBA" id="ARBA00010529"/>
    </source>
</evidence>
<protein>
    <recommendedName>
        <fullName evidence="7">DNA-binding protein HU</fullName>
    </recommendedName>
</protein>